<gene>
    <name evidence="2" type="ORF">BD94_3057</name>
</gene>
<dbReference type="Gene3D" id="2.60.120.10">
    <property type="entry name" value="Jelly Rolls"/>
    <property type="match status" value="1"/>
</dbReference>
<proteinExistence type="predicted"/>
<dbReference type="InterPro" id="IPR018490">
    <property type="entry name" value="cNMP-bd_dom_sf"/>
</dbReference>
<organism evidence="2 3">
    <name type="scientific">Elizabethkingia anophelis NUHP1</name>
    <dbReference type="NCBI Taxonomy" id="1338011"/>
    <lineage>
        <taxon>Bacteria</taxon>
        <taxon>Pseudomonadati</taxon>
        <taxon>Bacteroidota</taxon>
        <taxon>Flavobacteriia</taxon>
        <taxon>Flavobacteriales</taxon>
        <taxon>Weeksellaceae</taxon>
        <taxon>Elizabethkingia</taxon>
    </lineage>
</organism>
<dbReference type="Pfam" id="PF00027">
    <property type="entry name" value="cNMP_binding"/>
    <property type="match status" value="1"/>
</dbReference>
<reference evidence="2 3" key="1">
    <citation type="journal article" date="2013" name="Lancet">
        <title>First case of E anophelis outbreak in an intensive-care unit.</title>
        <authorList>
            <person name="Teo J."/>
            <person name="Tan S.Y."/>
            <person name="Tay M."/>
            <person name="Ding Y."/>
            <person name="Kjelleberg S."/>
            <person name="Givskov M."/>
            <person name="Lin R.T."/>
            <person name="Yang L."/>
        </authorList>
    </citation>
    <scope>NUCLEOTIDE SEQUENCE [LARGE SCALE GENOMIC DNA]</scope>
    <source>
        <strain evidence="2 3">NUHP1</strain>
    </source>
</reference>
<protein>
    <submittedName>
        <fullName evidence="2">cAMP-binding protein</fullName>
    </submittedName>
</protein>
<dbReference type="RefSeq" id="WP_024566170.1">
    <property type="nucleotide sequence ID" value="NZ_CP007547.1"/>
</dbReference>
<dbReference type="KEGG" id="eao:BD94_3057"/>
<dbReference type="InterPro" id="IPR000595">
    <property type="entry name" value="cNMP-bd_dom"/>
</dbReference>
<dbReference type="EMBL" id="CP007547">
    <property type="protein sequence ID" value="AIL46832.1"/>
    <property type="molecule type" value="Genomic_DNA"/>
</dbReference>
<dbReference type="PROSITE" id="PS50042">
    <property type="entry name" value="CNMP_BINDING_3"/>
    <property type="match status" value="1"/>
</dbReference>
<feature type="domain" description="Cyclic nucleotide-binding" evidence="1">
    <location>
        <begin position="13"/>
        <end position="114"/>
    </location>
</feature>
<dbReference type="SUPFAM" id="SSF51206">
    <property type="entry name" value="cAMP-binding domain-like"/>
    <property type="match status" value="1"/>
</dbReference>
<dbReference type="CDD" id="cd00038">
    <property type="entry name" value="CAP_ED"/>
    <property type="match status" value="1"/>
</dbReference>
<dbReference type="HOGENOM" id="CLU_075053_9_3_10"/>
<dbReference type="InterPro" id="IPR014710">
    <property type="entry name" value="RmlC-like_jellyroll"/>
</dbReference>
<accession>A0A077EHB3</accession>
<evidence type="ECO:0000313" key="2">
    <source>
        <dbReference type="EMBL" id="AIL46832.1"/>
    </source>
</evidence>
<dbReference type="eggNOG" id="COG0664">
    <property type="taxonomic scope" value="Bacteria"/>
</dbReference>
<sequence>MNEKLQVLATKLNLSPERLQELMQDSSIVKYKKGSFLMQNGELSHQLGFIIKGALRTFTINQEGEDISFLLQVDSDFFGDYECFLSGAKSNWQLQTTTRTEVVLIEKQHLHFLMQRDPFWIGFYKQVADICFLEAKRRIEELLFYTYEQRYLNLLTNRPKVIEKIPQKYIASYLGVTTQSLSRIKSRILLT</sequence>
<evidence type="ECO:0000313" key="3">
    <source>
        <dbReference type="Proteomes" id="UP000028933"/>
    </source>
</evidence>
<dbReference type="STRING" id="1338011.BD94_3057"/>
<dbReference type="AlphaFoldDB" id="A0A077EHB3"/>
<evidence type="ECO:0000259" key="1">
    <source>
        <dbReference type="PROSITE" id="PS50042"/>
    </source>
</evidence>
<dbReference type="Proteomes" id="UP000028933">
    <property type="component" value="Chromosome"/>
</dbReference>
<name>A0A077EHB3_9FLAO</name>